<dbReference type="AlphaFoldDB" id="A0A0G4Q3P0"/>
<feature type="region of interest" description="Disordered" evidence="1">
    <location>
        <begin position="1"/>
        <end position="47"/>
    </location>
</feature>
<dbReference type="Proteomes" id="UP000183920">
    <property type="component" value="Unassembled WGS sequence"/>
</dbReference>
<accession>A0A0G4Q3P0</accession>
<evidence type="ECO:0000313" key="2">
    <source>
        <dbReference type="EMBL" id="CRL60236.1"/>
    </source>
</evidence>
<evidence type="ECO:0000313" key="3">
    <source>
        <dbReference type="Proteomes" id="UP000183920"/>
    </source>
</evidence>
<sequence>MQMLGGNSGNQAGSQKPQQNQGWGQPQQPQAQSSQPPMDFDDSDIPF</sequence>
<feature type="compositionally biased region" description="Low complexity" evidence="1">
    <location>
        <begin position="14"/>
        <end position="37"/>
    </location>
</feature>
<protein>
    <recommendedName>
        <fullName evidence="4">Single-stranded DNA-binding protein</fullName>
    </recommendedName>
</protein>
<name>A0A0G4Q3P0_9GAMM</name>
<reference evidence="3" key="1">
    <citation type="submission" date="2015-06" db="EMBL/GenBank/DDBJ databases">
        <authorList>
            <person name="Urmite Genomes"/>
        </authorList>
    </citation>
    <scope>NUCLEOTIDE SEQUENCE [LARGE SCALE GENOMIC DNA]</scope>
    <source>
        <strain evidence="3">CSUR P1867</strain>
    </source>
</reference>
<evidence type="ECO:0008006" key="4">
    <source>
        <dbReference type="Google" id="ProtNLM"/>
    </source>
</evidence>
<dbReference type="EMBL" id="CVRY01000002">
    <property type="protein sequence ID" value="CRL60236.1"/>
    <property type="molecule type" value="Genomic_DNA"/>
</dbReference>
<gene>
    <name evidence="2" type="ORF">BN1804_00829</name>
</gene>
<organism evidence="2 3">
    <name type="scientific">Proteus penneri</name>
    <dbReference type="NCBI Taxonomy" id="102862"/>
    <lineage>
        <taxon>Bacteria</taxon>
        <taxon>Pseudomonadati</taxon>
        <taxon>Pseudomonadota</taxon>
        <taxon>Gammaproteobacteria</taxon>
        <taxon>Enterobacterales</taxon>
        <taxon>Morganellaceae</taxon>
        <taxon>Proteus</taxon>
    </lineage>
</organism>
<proteinExistence type="predicted"/>
<evidence type="ECO:0000256" key="1">
    <source>
        <dbReference type="SAM" id="MobiDB-lite"/>
    </source>
</evidence>